<dbReference type="OrthoDB" id="2388461at2759"/>
<feature type="signal peptide" evidence="1">
    <location>
        <begin position="1"/>
        <end position="20"/>
    </location>
</feature>
<dbReference type="EMBL" id="WTPW01000088">
    <property type="protein sequence ID" value="KAF0550211.1"/>
    <property type="molecule type" value="Genomic_DNA"/>
</dbReference>
<dbReference type="AlphaFoldDB" id="A0A8H4ETD7"/>
<accession>A0A8H4ETD7</accession>
<comment type="caution">
    <text evidence="2">The sequence shown here is derived from an EMBL/GenBank/DDBJ whole genome shotgun (WGS) entry which is preliminary data.</text>
</comment>
<organism evidence="2 3">
    <name type="scientific">Gigaspora margarita</name>
    <dbReference type="NCBI Taxonomy" id="4874"/>
    <lineage>
        <taxon>Eukaryota</taxon>
        <taxon>Fungi</taxon>
        <taxon>Fungi incertae sedis</taxon>
        <taxon>Mucoromycota</taxon>
        <taxon>Glomeromycotina</taxon>
        <taxon>Glomeromycetes</taxon>
        <taxon>Diversisporales</taxon>
        <taxon>Gigasporaceae</taxon>
        <taxon>Gigaspora</taxon>
    </lineage>
</organism>
<name>A0A8H4ETD7_GIGMA</name>
<keyword evidence="1" id="KW-0732">Signal</keyword>
<reference evidence="2 3" key="1">
    <citation type="journal article" date="2019" name="Environ. Microbiol.">
        <title>At the nexus of three kingdoms: the genome of the mycorrhizal fungus Gigaspora margarita provides insights into plant, endobacterial and fungal interactions.</title>
        <authorList>
            <person name="Venice F."/>
            <person name="Ghignone S."/>
            <person name="Salvioli di Fossalunga A."/>
            <person name="Amselem J."/>
            <person name="Novero M."/>
            <person name="Xianan X."/>
            <person name="Sedzielewska Toro K."/>
            <person name="Morin E."/>
            <person name="Lipzen A."/>
            <person name="Grigoriev I.V."/>
            <person name="Henrissat B."/>
            <person name="Martin F.M."/>
            <person name="Bonfante P."/>
        </authorList>
    </citation>
    <scope>NUCLEOTIDE SEQUENCE [LARGE SCALE GENOMIC DNA]</scope>
    <source>
        <strain evidence="2 3">BEG34</strain>
    </source>
</reference>
<feature type="chain" id="PRO_5034380103" evidence="1">
    <location>
        <begin position="21"/>
        <end position="201"/>
    </location>
</feature>
<evidence type="ECO:0000256" key="1">
    <source>
        <dbReference type="SAM" id="SignalP"/>
    </source>
</evidence>
<protein>
    <submittedName>
        <fullName evidence="2">Uncharacterized protein</fullName>
    </submittedName>
</protein>
<proteinExistence type="predicted"/>
<keyword evidence="3" id="KW-1185">Reference proteome</keyword>
<evidence type="ECO:0000313" key="2">
    <source>
        <dbReference type="EMBL" id="KAF0550211.1"/>
    </source>
</evidence>
<sequence length="201" mass="22224">MKNLIIIILVFQIFINSITAQSGIILLPAYDGSWMNCTADIATAAYQSFSIKIVDFSTPVTPGFGSYVNGNSSNERIQGIGVSVNSFVASSLTPNTSTDLKNIQTFENKFYCDSVAVPVTQCDSPFMGLPLSNQPDQVWCLMISNVFNNSQKAYVSFLPYDTSKYANNTDNSVSGIAKNINNEQLLLFLLILFQMLWEYLC</sequence>
<evidence type="ECO:0000313" key="3">
    <source>
        <dbReference type="Proteomes" id="UP000439903"/>
    </source>
</evidence>
<gene>
    <name evidence="2" type="ORF">F8M41_024955</name>
</gene>
<dbReference type="Proteomes" id="UP000439903">
    <property type="component" value="Unassembled WGS sequence"/>
</dbReference>